<dbReference type="GO" id="GO:0000030">
    <property type="term" value="F:mannosyltransferase activity"/>
    <property type="evidence" value="ECO:0007669"/>
    <property type="project" value="TreeGrafter"/>
</dbReference>
<evidence type="ECO:0000256" key="1">
    <source>
        <dbReference type="ARBA" id="ARBA00022679"/>
    </source>
</evidence>
<dbReference type="Gene3D" id="3.90.550.20">
    <property type="match status" value="1"/>
</dbReference>
<dbReference type="InterPro" id="IPR051706">
    <property type="entry name" value="Glycosyltransferase_domain"/>
</dbReference>
<sequence length="245" mass="29030">MIPKVIHYCWFGRGKMSALEKRCLESWKEHCPDFEIKEWNEGNFDIAFCEFTKEAYRLKKYAFVSDVARLYALHQEGGIYLDTDMLLIDSLNSVLATDFFIGKENEKSLNGAIIGAIRGHSYLKALIGVYQDNKFELGGKITIPMVLNECLLTNRELRVYSSEVFYPVPFNRKHENHQKFIKDNTIGIHLWSHSWKDKYTYLRERKYIKAFKSFLKEDVFRLREYSFLGVFFIRTIKSAWVKINW</sequence>
<dbReference type="eggNOG" id="COG3774">
    <property type="taxonomic scope" value="Bacteria"/>
</dbReference>
<dbReference type="PANTHER" id="PTHR32385">
    <property type="entry name" value="MANNOSYL PHOSPHORYLINOSITOL CERAMIDE SYNTHASE"/>
    <property type="match status" value="1"/>
</dbReference>
<evidence type="ECO:0000313" key="3">
    <source>
        <dbReference type="Proteomes" id="UP000010796"/>
    </source>
</evidence>
<keyword evidence="3" id="KW-1185">Reference proteome</keyword>
<dbReference type="InterPro" id="IPR007577">
    <property type="entry name" value="GlycoTrfase_DXD_sugar-bd_CS"/>
</dbReference>
<dbReference type="InterPro" id="IPR029044">
    <property type="entry name" value="Nucleotide-diphossugar_trans"/>
</dbReference>
<dbReference type="KEGG" id="evi:Echvi_2595"/>
<keyword evidence="2" id="KW-0328">Glycosyltransferase</keyword>
<dbReference type="Proteomes" id="UP000010796">
    <property type="component" value="Chromosome"/>
</dbReference>
<dbReference type="GO" id="GO:0016020">
    <property type="term" value="C:membrane"/>
    <property type="evidence" value="ECO:0007669"/>
    <property type="project" value="GOC"/>
</dbReference>
<name>L0FZV3_ECHVK</name>
<dbReference type="HOGENOM" id="CLU_073547_1_0_10"/>
<reference evidence="3" key="1">
    <citation type="submission" date="2012-02" db="EMBL/GenBank/DDBJ databases">
        <title>The complete genome of Echinicola vietnamensis DSM 17526.</title>
        <authorList>
            <person name="Lucas S."/>
            <person name="Copeland A."/>
            <person name="Lapidus A."/>
            <person name="Glavina del Rio T."/>
            <person name="Dalin E."/>
            <person name="Tice H."/>
            <person name="Bruce D."/>
            <person name="Goodwin L."/>
            <person name="Pitluck S."/>
            <person name="Peters L."/>
            <person name="Ovchinnikova G."/>
            <person name="Teshima H."/>
            <person name="Kyrpides N."/>
            <person name="Mavromatis K."/>
            <person name="Ivanova N."/>
            <person name="Brettin T."/>
            <person name="Detter J.C."/>
            <person name="Han C."/>
            <person name="Larimer F."/>
            <person name="Land M."/>
            <person name="Hauser L."/>
            <person name="Markowitz V."/>
            <person name="Cheng J.-F."/>
            <person name="Hugenholtz P."/>
            <person name="Woyke T."/>
            <person name="Wu D."/>
            <person name="Brambilla E."/>
            <person name="Klenk H.-P."/>
            <person name="Eisen J.A."/>
        </authorList>
    </citation>
    <scope>NUCLEOTIDE SEQUENCE [LARGE SCALE GENOMIC DNA]</scope>
    <source>
        <strain evidence="3">DSM 17526 / LMG 23754 / KMM 6221</strain>
    </source>
</reference>
<protein>
    <submittedName>
        <fullName evidence="2">Mannosyltransferase OCH1-like enzyme</fullName>
    </submittedName>
</protein>
<dbReference type="SUPFAM" id="SSF53448">
    <property type="entry name" value="Nucleotide-diphospho-sugar transferases"/>
    <property type="match status" value="1"/>
</dbReference>
<dbReference type="EMBL" id="CP003346">
    <property type="protein sequence ID" value="AGA78837.1"/>
    <property type="molecule type" value="Genomic_DNA"/>
</dbReference>
<organism evidence="2 3">
    <name type="scientific">Echinicola vietnamensis (strain DSM 17526 / LMG 23754 / KMM 6221)</name>
    <dbReference type="NCBI Taxonomy" id="926556"/>
    <lineage>
        <taxon>Bacteria</taxon>
        <taxon>Pseudomonadati</taxon>
        <taxon>Bacteroidota</taxon>
        <taxon>Cytophagia</taxon>
        <taxon>Cytophagales</taxon>
        <taxon>Cyclobacteriaceae</taxon>
        <taxon>Echinicola</taxon>
    </lineage>
</organism>
<gene>
    <name evidence="2" type="ordered locus">Echvi_2595</name>
</gene>
<dbReference type="STRING" id="926556.Echvi_2595"/>
<evidence type="ECO:0000313" key="2">
    <source>
        <dbReference type="EMBL" id="AGA78837.1"/>
    </source>
</evidence>
<dbReference type="PANTHER" id="PTHR32385:SF15">
    <property type="entry name" value="INOSITOL PHOSPHOCERAMIDE MANNOSYLTRANSFERASE 1"/>
    <property type="match status" value="1"/>
</dbReference>
<accession>L0FZV3</accession>
<dbReference type="GO" id="GO:0051999">
    <property type="term" value="P:mannosyl-inositol phosphorylceramide biosynthetic process"/>
    <property type="evidence" value="ECO:0007669"/>
    <property type="project" value="TreeGrafter"/>
</dbReference>
<dbReference type="PATRIC" id="fig|926556.3.peg.2739"/>
<dbReference type="AlphaFoldDB" id="L0FZV3"/>
<dbReference type="Pfam" id="PF04488">
    <property type="entry name" value="Gly_transf_sug"/>
    <property type="match status" value="1"/>
</dbReference>
<dbReference type="RefSeq" id="WP_015266390.1">
    <property type="nucleotide sequence ID" value="NC_019904.1"/>
</dbReference>
<proteinExistence type="predicted"/>
<keyword evidence="1 2" id="KW-0808">Transferase</keyword>